<dbReference type="Gene3D" id="3.40.50.1400">
    <property type="match status" value="2"/>
</dbReference>
<reference evidence="3 4" key="1">
    <citation type="submission" date="2016-10" db="EMBL/GenBank/DDBJ databases">
        <authorList>
            <person name="de Groot N.N."/>
        </authorList>
    </citation>
    <scope>NUCLEOTIDE SEQUENCE [LARGE SCALE GENOMIC DNA]</scope>
    <source>
        <strain evidence="3 4">L 420-91</strain>
    </source>
</reference>
<dbReference type="OrthoDB" id="1489951at2"/>
<dbReference type="RefSeq" id="WP_091261109.1">
    <property type="nucleotide sequence ID" value="NZ_FNDE01000039.1"/>
</dbReference>
<dbReference type="AlphaFoldDB" id="A0A1G8E3U1"/>
<gene>
    <name evidence="3" type="ORF">SAMN04489735_103913</name>
</gene>
<protein>
    <submittedName>
        <fullName evidence="3">Sirohydrochlorin ferrochelatase</fullName>
    </submittedName>
</protein>
<evidence type="ECO:0000256" key="1">
    <source>
        <dbReference type="ARBA" id="ARBA00022723"/>
    </source>
</evidence>
<dbReference type="GO" id="GO:0046872">
    <property type="term" value="F:metal ion binding"/>
    <property type="evidence" value="ECO:0007669"/>
    <property type="project" value="UniProtKB-KW"/>
</dbReference>
<evidence type="ECO:0000313" key="3">
    <source>
        <dbReference type="EMBL" id="SDH64554.1"/>
    </source>
</evidence>
<dbReference type="PANTHER" id="PTHR33542">
    <property type="entry name" value="SIROHYDROCHLORIN FERROCHELATASE, CHLOROPLASTIC"/>
    <property type="match status" value="1"/>
</dbReference>
<dbReference type="GO" id="GO:0016829">
    <property type="term" value="F:lyase activity"/>
    <property type="evidence" value="ECO:0007669"/>
    <property type="project" value="UniProtKB-KW"/>
</dbReference>
<dbReference type="EMBL" id="FNDE01000039">
    <property type="protein sequence ID" value="SDH64554.1"/>
    <property type="molecule type" value="Genomic_DNA"/>
</dbReference>
<dbReference type="SUPFAM" id="SSF53800">
    <property type="entry name" value="Chelatase"/>
    <property type="match status" value="2"/>
</dbReference>
<accession>A0A1G8E3U1</accession>
<proteinExistence type="predicted"/>
<keyword evidence="2" id="KW-0456">Lyase</keyword>
<organism evidence="3 4">
    <name type="scientific">Aneurinibacillus thermoaerophilus</name>
    <dbReference type="NCBI Taxonomy" id="143495"/>
    <lineage>
        <taxon>Bacteria</taxon>
        <taxon>Bacillati</taxon>
        <taxon>Bacillota</taxon>
        <taxon>Bacilli</taxon>
        <taxon>Bacillales</taxon>
        <taxon>Paenibacillaceae</taxon>
        <taxon>Aneurinibacillus group</taxon>
        <taxon>Aneurinibacillus</taxon>
    </lineage>
</organism>
<dbReference type="InterPro" id="IPR002762">
    <property type="entry name" value="CbiX-like"/>
</dbReference>
<sequence>MKQGVLVISHGSRNRTWVAKVEELLQQVHAACPLEAAFLDMVEGRTIGEGMKRLEAQGVEEIIVVPLFVSSGSTHLQEIRYALGFTSHLDIKTWRHPLSIGARVIWTEPMNDHPKIRELLHDRVREFSVRPSEEMLMLVAHGSDVPGFKERWQQMLEGLGSTLCCELGLKGAVYATIHPDTIASRARTASGEGRLIVVPVFLSPGYYTEKAIPKRLAGIPHRYSGRAYLPDQRVVLWLEETIAAHLRR</sequence>
<dbReference type="Proteomes" id="UP000198956">
    <property type="component" value="Unassembled WGS sequence"/>
</dbReference>
<dbReference type="Pfam" id="PF01903">
    <property type="entry name" value="CbiX"/>
    <property type="match status" value="2"/>
</dbReference>
<keyword evidence="1" id="KW-0479">Metal-binding</keyword>
<dbReference type="CDD" id="cd03416">
    <property type="entry name" value="CbiX_SirB_N"/>
    <property type="match status" value="1"/>
</dbReference>
<evidence type="ECO:0000313" key="4">
    <source>
        <dbReference type="Proteomes" id="UP000198956"/>
    </source>
</evidence>
<dbReference type="InterPro" id="IPR050963">
    <property type="entry name" value="Sirohydro_Cobaltochel/CbiX"/>
</dbReference>
<evidence type="ECO:0000256" key="2">
    <source>
        <dbReference type="ARBA" id="ARBA00023239"/>
    </source>
</evidence>
<name>A0A1G8E3U1_ANETH</name>
<dbReference type="PANTHER" id="PTHR33542:SF3">
    <property type="entry name" value="SIROHYDROCHLORIN FERROCHELATASE, CHLOROPLASTIC"/>
    <property type="match status" value="1"/>
</dbReference>